<comment type="similarity">
    <text evidence="7">Belongs to the protein kinase superfamily.</text>
</comment>
<dbReference type="GO" id="GO:0016020">
    <property type="term" value="C:membrane"/>
    <property type="evidence" value="ECO:0007669"/>
    <property type="project" value="TreeGrafter"/>
</dbReference>
<dbReference type="InterPro" id="IPR017441">
    <property type="entry name" value="Protein_kinase_ATP_BS"/>
</dbReference>
<dbReference type="PROSITE" id="PS00107">
    <property type="entry name" value="PROTEIN_KINASE_ATP"/>
    <property type="match status" value="1"/>
</dbReference>
<sequence>MSYFGAGASSPIPNLKGTFVDDGFFQLVQHLGSGRTAEVYHALDITSREEDPIYYAVKCMRNDAPGSKRVAALRNEFSIHKSVSHLQGVVTFHGVFSEGEEGELLFMVLDAASTNMFDAIVKCRLYVDRPALIKKAFYQVLDAVEECHDAGVYHRDLKPANILCNNQGTGIRLADFGSATRDEESTGFKCGSLAYMSPESVDPTRAIYSSRQSDLWAVAMILFALITGTTPWPVADLSDPRYAAFRAEEANYLIETFHLTRAAASFFRWCFALEPAHRPSIDEMYHAVRDMQRFSLAHTSELHSVAAAAVVRAHRPVAPDFRFVDRGKMSVTTRQRFASKMRRVY</sequence>
<evidence type="ECO:0000256" key="7">
    <source>
        <dbReference type="RuleBase" id="RU000304"/>
    </source>
</evidence>
<keyword evidence="4 9" id="KW-0418">Kinase</keyword>
<accession>A0A8H6Y0T7</accession>
<dbReference type="InterPro" id="IPR008271">
    <property type="entry name" value="Ser/Thr_kinase_AS"/>
</dbReference>
<evidence type="ECO:0000256" key="5">
    <source>
        <dbReference type="ARBA" id="ARBA00022840"/>
    </source>
</evidence>
<dbReference type="InterPro" id="IPR011009">
    <property type="entry name" value="Kinase-like_dom_sf"/>
</dbReference>
<name>A0A8H6Y0T7_9AGAR</name>
<evidence type="ECO:0000256" key="6">
    <source>
        <dbReference type="PROSITE-ProRule" id="PRU10141"/>
    </source>
</evidence>
<dbReference type="EMBL" id="JACAZI010000009">
    <property type="protein sequence ID" value="KAF7351963.1"/>
    <property type="molecule type" value="Genomic_DNA"/>
</dbReference>
<dbReference type="InterPro" id="IPR000719">
    <property type="entry name" value="Prot_kinase_dom"/>
</dbReference>
<dbReference type="GO" id="GO:0004674">
    <property type="term" value="F:protein serine/threonine kinase activity"/>
    <property type="evidence" value="ECO:0007669"/>
    <property type="project" value="UniProtKB-KW"/>
</dbReference>
<dbReference type="PROSITE" id="PS50011">
    <property type="entry name" value="PROTEIN_KINASE_DOM"/>
    <property type="match status" value="1"/>
</dbReference>
<keyword evidence="7" id="KW-0723">Serine/threonine-protein kinase</keyword>
<keyword evidence="2" id="KW-0808">Transferase</keyword>
<dbReference type="GO" id="GO:0010506">
    <property type="term" value="P:regulation of autophagy"/>
    <property type="evidence" value="ECO:0007669"/>
    <property type="project" value="InterPro"/>
</dbReference>
<dbReference type="AlphaFoldDB" id="A0A8H6Y0T7"/>
<proteinExistence type="inferred from homology"/>
<organism evidence="9 10">
    <name type="scientific">Mycena venus</name>
    <dbReference type="NCBI Taxonomy" id="2733690"/>
    <lineage>
        <taxon>Eukaryota</taxon>
        <taxon>Fungi</taxon>
        <taxon>Dikarya</taxon>
        <taxon>Basidiomycota</taxon>
        <taxon>Agaricomycotina</taxon>
        <taxon>Agaricomycetes</taxon>
        <taxon>Agaricomycetidae</taxon>
        <taxon>Agaricales</taxon>
        <taxon>Marasmiineae</taxon>
        <taxon>Mycenaceae</taxon>
        <taxon>Mycena</taxon>
    </lineage>
</organism>
<dbReference type="GO" id="GO:0005524">
    <property type="term" value="F:ATP binding"/>
    <property type="evidence" value="ECO:0007669"/>
    <property type="project" value="UniProtKB-UniRule"/>
</dbReference>
<dbReference type="InterPro" id="IPR045269">
    <property type="entry name" value="Atg1-like"/>
</dbReference>
<dbReference type="PROSITE" id="PS00108">
    <property type="entry name" value="PROTEIN_KINASE_ST"/>
    <property type="match status" value="1"/>
</dbReference>
<dbReference type="PANTHER" id="PTHR24348">
    <property type="entry name" value="SERINE/THREONINE-PROTEIN KINASE UNC-51-RELATED"/>
    <property type="match status" value="1"/>
</dbReference>
<keyword evidence="5 6" id="KW-0067">ATP-binding</keyword>
<feature type="binding site" evidence="6">
    <location>
        <position position="58"/>
    </location>
    <ligand>
        <name>ATP</name>
        <dbReference type="ChEBI" id="CHEBI:30616"/>
    </ligand>
</feature>
<dbReference type="SMART" id="SM00220">
    <property type="entry name" value="S_TKc"/>
    <property type="match status" value="1"/>
</dbReference>
<keyword evidence="3 6" id="KW-0547">Nucleotide-binding</keyword>
<evidence type="ECO:0000313" key="9">
    <source>
        <dbReference type="EMBL" id="KAF7351963.1"/>
    </source>
</evidence>
<evidence type="ECO:0000256" key="3">
    <source>
        <dbReference type="ARBA" id="ARBA00022741"/>
    </source>
</evidence>
<comment type="caution">
    <text evidence="9">The sequence shown here is derived from an EMBL/GenBank/DDBJ whole genome shotgun (WGS) entry which is preliminary data.</text>
</comment>
<dbReference type="PANTHER" id="PTHR24348:SF22">
    <property type="entry name" value="NON-SPECIFIC SERINE_THREONINE PROTEIN KINASE"/>
    <property type="match status" value="1"/>
</dbReference>
<dbReference type="EC" id="2.7.11.1" evidence="1"/>
<evidence type="ECO:0000313" key="10">
    <source>
        <dbReference type="Proteomes" id="UP000620124"/>
    </source>
</evidence>
<evidence type="ECO:0000256" key="4">
    <source>
        <dbReference type="ARBA" id="ARBA00022777"/>
    </source>
</evidence>
<dbReference type="GO" id="GO:0000407">
    <property type="term" value="C:phagophore assembly site"/>
    <property type="evidence" value="ECO:0007669"/>
    <property type="project" value="TreeGrafter"/>
</dbReference>
<keyword evidence="10" id="KW-1185">Reference proteome</keyword>
<gene>
    <name evidence="9" type="ORF">MVEN_01158400</name>
</gene>
<dbReference type="GO" id="GO:0000045">
    <property type="term" value="P:autophagosome assembly"/>
    <property type="evidence" value="ECO:0007669"/>
    <property type="project" value="TreeGrafter"/>
</dbReference>
<dbReference type="Proteomes" id="UP000620124">
    <property type="component" value="Unassembled WGS sequence"/>
</dbReference>
<feature type="domain" description="Protein kinase" evidence="8">
    <location>
        <begin position="25"/>
        <end position="294"/>
    </location>
</feature>
<dbReference type="GO" id="GO:0005829">
    <property type="term" value="C:cytosol"/>
    <property type="evidence" value="ECO:0007669"/>
    <property type="project" value="TreeGrafter"/>
</dbReference>
<dbReference type="Pfam" id="PF00069">
    <property type="entry name" value="Pkinase"/>
    <property type="match status" value="1"/>
</dbReference>
<reference evidence="9" key="1">
    <citation type="submission" date="2020-05" db="EMBL/GenBank/DDBJ databases">
        <title>Mycena genomes resolve the evolution of fungal bioluminescence.</title>
        <authorList>
            <person name="Tsai I.J."/>
        </authorList>
    </citation>
    <scope>NUCLEOTIDE SEQUENCE</scope>
    <source>
        <strain evidence="9">CCC161011</strain>
    </source>
</reference>
<dbReference type="SUPFAM" id="SSF56112">
    <property type="entry name" value="Protein kinase-like (PK-like)"/>
    <property type="match status" value="1"/>
</dbReference>
<dbReference type="GO" id="GO:0005776">
    <property type="term" value="C:autophagosome"/>
    <property type="evidence" value="ECO:0007669"/>
    <property type="project" value="TreeGrafter"/>
</dbReference>
<evidence type="ECO:0000259" key="8">
    <source>
        <dbReference type="PROSITE" id="PS50011"/>
    </source>
</evidence>
<evidence type="ECO:0000256" key="1">
    <source>
        <dbReference type="ARBA" id="ARBA00012513"/>
    </source>
</evidence>
<evidence type="ECO:0000256" key="2">
    <source>
        <dbReference type="ARBA" id="ARBA00022679"/>
    </source>
</evidence>
<dbReference type="Gene3D" id="1.10.510.10">
    <property type="entry name" value="Transferase(Phosphotransferase) domain 1"/>
    <property type="match status" value="1"/>
</dbReference>
<protein>
    <recommendedName>
        <fullName evidence="1">non-specific serine/threonine protein kinase</fullName>
        <ecNumber evidence="1">2.7.11.1</ecNumber>
    </recommendedName>
</protein>
<dbReference type="OrthoDB" id="541276at2759"/>